<gene>
    <name evidence="1" type="ORF">N7532_011619</name>
</gene>
<organism evidence="1 2">
    <name type="scientific">Penicillium argentinense</name>
    <dbReference type="NCBI Taxonomy" id="1131581"/>
    <lineage>
        <taxon>Eukaryota</taxon>
        <taxon>Fungi</taxon>
        <taxon>Dikarya</taxon>
        <taxon>Ascomycota</taxon>
        <taxon>Pezizomycotina</taxon>
        <taxon>Eurotiomycetes</taxon>
        <taxon>Eurotiomycetidae</taxon>
        <taxon>Eurotiales</taxon>
        <taxon>Aspergillaceae</taxon>
        <taxon>Penicillium</taxon>
    </lineage>
</organism>
<keyword evidence="2" id="KW-1185">Reference proteome</keyword>
<accession>A0A9W9JV66</accession>
<sequence length="119" mass="12804">MCHRLATAASLQDVGFDLRNAIQEQGVETLTDTCLRLSEKWIVLERQARKEKPSHPRNRLPRNLRNVELVVVVQALSDDGVIADGEAAVVDEVAAGGEVEAEAVAEEVIAGEGLGLACM</sequence>
<reference evidence="1" key="2">
    <citation type="journal article" date="2023" name="IMA Fungus">
        <title>Comparative genomic study of the Penicillium genus elucidates a diverse pangenome and 15 lateral gene transfer events.</title>
        <authorList>
            <person name="Petersen C."/>
            <person name="Sorensen T."/>
            <person name="Nielsen M.R."/>
            <person name="Sondergaard T.E."/>
            <person name="Sorensen J.L."/>
            <person name="Fitzpatrick D.A."/>
            <person name="Frisvad J.C."/>
            <person name="Nielsen K.L."/>
        </authorList>
    </citation>
    <scope>NUCLEOTIDE SEQUENCE</scope>
    <source>
        <strain evidence="1">IBT 30761</strain>
    </source>
</reference>
<dbReference type="Proteomes" id="UP001149074">
    <property type="component" value="Unassembled WGS sequence"/>
</dbReference>
<proteinExistence type="predicted"/>
<protein>
    <submittedName>
        <fullName evidence="1">Uncharacterized protein</fullName>
    </submittedName>
</protein>
<evidence type="ECO:0000313" key="1">
    <source>
        <dbReference type="EMBL" id="KAJ5082576.1"/>
    </source>
</evidence>
<dbReference type="EMBL" id="JAPQKI010000011">
    <property type="protein sequence ID" value="KAJ5082576.1"/>
    <property type="molecule type" value="Genomic_DNA"/>
</dbReference>
<name>A0A9W9JV66_9EURO</name>
<dbReference type="RefSeq" id="XP_056469098.1">
    <property type="nucleotide sequence ID" value="XM_056624110.1"/>
</dbReference>
<dbReference type="GeneID" id="81363089"/>
<evidence type="ECO:0000313" key="2">
    <source>
        <dbReference type="Proteomes" id="UP001149074"/>
    </source>
</evidence>
<reference evidence="1" key="1">
    <citation type="submission" date="2022-11" db="EMBL/GenBank/DDBJ databases">
        <authorList>
            <person name="Petersen C."/>
        </authorList>
    </citation>
    <scope>NUCLEOTIDE SEQUENCE</scope>
    <source>
        <strain evidence="1">IBT 30761</strain>
    </source>
</reference>
<comment type="caution">
    <text evidence="1">The sequence shown here is derived from an EMBL/GenBank/DDBJ whole genome shotgun (WGS) entry which is preliminary data.</text>
</comment>
<dbReference type="AlphaFoldDB" id="A0A9W9JV66"/>